<accession>B9X0Z6</accession>
<dbReference type="Pfam" id="PF02666">
    <property type="entry name" value="PS_Dcarbxylase"/>
    <property type="match status" value="1"/>
</dbReference>
<dbReference type="InterPro" id="IPR003817">
    <property type="entry name" value="PS_Dcarbxylase"/>
</dbReference>
<sequence>MKIYSKINKKIDKKIKKKNIFSNLKFFNNKKFCLYYNLNKNLIKRILLKFFTSKFFAHIMSLYFKSFLSKIHINKIIKKNKINLKLFKKRKFNSYNDFFTREYKKISFDPKKEHFISPCDGLISIYPINNRSVYTIKNTKYNISDLLCNDKLSKEYINGNIIILRLRPSDYHRYIFIDKGTRFNQTQKIKGRLHTIRPIAFKYFNVFKENSREYNILETENFGKIIQMEVGALLVGKIHNYPITNFLKGQEKGFFSFGGSTIVLLVKKEIIYFNEKILKNTFLNIETEIKLGEKIGTKKIIC</sequence>
<evidence type="ECO:0000256" key="4">
    <source>
        <dbReference type="ARBA" id="ARBA00023317"/>
    </source>
</evidence>
<dbReference type="EMBL" id="AB469012">
    <property type="protein sequence ID" value="BAH24243.1"/>
    <property type="molecule type" value="Genomic_DNA"/>
</dbReference>
<evidence type="ECO:0000313" key="5">
    <source>
        <dbReference type="EMBL" id="BAH24243.1"/>
    </source>
</evidence>
<reference evidence="5" key="1">
    <citation type="journal article" date="2009" name="FEMS Microbiol. Lett.">
        <title>Cloning of immunodominant membrane protein genes of phytoplasmas and their in planta expression.</title>
        <authorList>
            <person name="Kakizawa S."/>
            <person name="Oshima K."/>
            <person name="Ishii Y."/>
            <person name="Hoshi A."/>
            <person name="Maejima K."/>
            <person name="Jung H."/>
            <person name="Yamaji Y."/>
            <person name="Namba S."/>
        </authorList>
    </citation>
    <scope>NUCLEOTIDE SEQUENCE</scope>
    <source>
        <strain evidence="5">RYD</strain>
    </source>
</reference>
<keyword evidence="1" id="KW-0210">Decarboxylase</keyword>
<keyword evidence="4" id="KW-0670">Pyruvate</keyword>
<dbReference type="PANTHER" id="PTHR10067:SF17">
    <property type="entry name" value="PHOSPHATIDYLSERINE DECARBOXYLASE PROENZYME 2"/>
    <property type="match status" value="1"/>
</dbReference>
<evidence type="ECO:0000256" key="2">
    <source>
        <dbReference type="ARBA" id="ARBA00023145"/>
    </source>
</evidence>
<dbReference type="GO" id="GO:0004609">
    <property type="term" value="F:phosphatidylserine decarboxylase activity"/>
    <property type="evidence" value="ECO:0007669"/>
    <property type="project" value="InterPro"/>
</dbReference>
<dbReference type="PANTHER" id="PTHR10067">
    <property type="entry name" value="PHOSPHATIDYLSERINE DECARBOXYLASE"/>
    <property type="match status" value="1"/>
</dbReference>
<protein>
    <submittedName>
        <fullName evidence="5">Phosphatidylserine decarboxylase</fullName>
    </submittedName>
</protein>
<organism evidence="5">
    <name type="scientific">Candidatus Phytoplasma oryzae</name>
    <dbReference type="NCBI Taxonomy" id="203274"/>
    <lineage>
        <taxon>Bacteria</taxon>
        <taxon>Bacillati</taxon>
        <taxon>Mycoplasmatota</taxon>
        <taxon>Mollicutes</taxon>
        <taxon>Acholeplasmatales</taxon>
        <taxon>Acholeplasmataceae</taxon>
        <taxon>Candidatus Phytoplasma</taxon>
        <taxon>16SrXI (Rice yellow dwarf group)</taxon>
    </lineage>
</organism>
<gene>
    <name evidence="5" type="primary">Psd</name>
</gene>
<dbReference type="AlphaFoldDB" id="B9X0Z6"/>
<keyword evidence="2" id="KW-0865">Zymogen</keyword>
<evidence type="ECO:0000256" key="3">
    <source>
        <dbReference type="ARBA" id="ARBA00023239"/>
    </source>
</evidence>
<name>B9X0Z6_9MOLU</name>
<evidence type="ECO:0000256" key="1">
    <source>
        <dbReference type="ARBA" id="ARBA00022793"/>
    </source>
</evidence>
<keyword evidence="3" id="KW-0456">Lyase</keyword>
<dbReference type="GO" id="GO:0008654">
    <property type="term" value="P:phospholipid biosynthetic process"/>
    <property type="evidence" value="ECO:0007669"/>
    <property type="project" value="InterPro"/>
</dbReference>
<proteinExistence type="predicted"/>